<dbReference type="SUPFAM" id="SSF158710">
    <property type="entry name" value="PSPTO4464-like"/>
    <property type="match status" value="1"/>
</dbReference>
<dbReference type="InterPro" id="IPR023153">
    <property type="entry name" value="DarP_sf"/>
</dbReference>
<comment type="subcellular location">
    <subcellularLocation>
        <location evidence="5">Cytoplasm</location>
    </subcellularLocation>
    <text evidence="5">Associates with late stage pre-50S ribosomal subunits.</text>
</comment>
<dbReference type="FunFam" id="1.10.60.30:FF:000002">
    <property type="entry name" value="UPF0307 protein YjgA"/>
    <property type="match status" value="1"/>
</dbReference>
<dbReference type="PANTHER" id="PTHR38101:SF1">
    <property type="entry name" value="UPF0307 PROTEIN YJGA"/>
    <property type="match status" value="1"/>
</dbReference>
<accession>A0A1H9YWT9</accession>
<evidence type="ECO:0000313" key="7">
    <source>
        <dbReference type="Proteomes" id="UP000242642"/>
    </source>
</evidence>
<dbReference type="PANTHER" id="PTHR38101">
    <property type="entry name" value="UPF0307 PROTEIN YJGA"/>
    <property type="match status" value="1"/>
</dbReference>
<reference evidence="7" key="1">
    <citation type="submission" date="2016-10" db="EMBL/GenBank/DDBJ databases">
        <authorList>
            <person name="Varghese N."/>
            <person name="Submissions S."/>
        </authorList>
    </citation>
    <scope>NUCLEOTIDE SEQUENCE [LARGE SCALE GENOMIC DNA]</scope>
    <source>
        <strain evidence="7">DSM 18579</strain>
    </source>
</reference>
<sequence length="222" mass="25662">MALKMLKYPAYIRQLYKVHNMKQYIPDTNDTQQNEENENSNRNVPSLADYGIDDAILAPPPEPDEIIWVSKSEIKRDAEDLKKLGLELVNLSPTELAYIPLEEQLKNAIILATKIKKEGRRRQLQLIGKMLRHIEVEPIIQALDKLKNRHNQSVVLLHKLEAMRDALLTGKEDALELVMNQYPDADRQHLRALVRNAQKEQAANKPPKSSRLIYQYLKELVN</sequence>
<dbReference type="Gene3D" id="1.10.60.30">
    <property type="entry name" value="PSPTO4464-like domains"/>
    <property type="match status" value="2"/>
</dbReference>
<dbReference type="GO" id="GO:0005829">
    <property type="term" value="C:cytosol"/>
    <property type="evidence" value="ECO:0007669"/>
    <property type="project" value="TreeGrafter"/>
</dbReference>
<dbReference type="CDD" id="cd16331">
    <property type="entry name" value="YjgA-like"/>
    <property type="match status" value="1"/>
</dbReference>
<name>A0A1H9YWT9_9GAMM</name>
<dbReference type="GO" id="GO:1902626">
    <property type="term" value="P:assembly of large subunit precursor of preribosome"/>
    <property type="evidence" value="ECO:0007669"/>
    <property type="project" value="UniProtKB-UniRule"/>
</dbReference>
<organism evidence="6 7">
    <name type="scientific">Thorsellia anophelis DSM 18579</name>
    <dbReference type="NCBI Taxonomy" id="1123402"/>
    <lineage>
        <taxon>Bacteria</taxon>
        <taxon>Pseudomonadati</taxon>
        <taxon>Pseudomonadota</taxon>
        <taxon>Gammaproteobacteria</taxon>
        <taxon>Enterobacterales</taxon>
        <taxon>Thorselliaceae</taxon>
        <taxon>Thorsellia</taxon>
    </lineage>
</organism>
<evidence type="ECO:0000256" key="1">
    <source>
        <dbReference type="ARBA" id="ARBA00022490"/>
    </source>
</evidence>
<gene>
    <name evidence="5" type="primary">darP</name>
    <name evidence="6" type="ORF">SAMN02583745_00399</name>
</gene>
<proteinExistence type="inferred from homology"/>
<evidence type="ECO:0000256" key="4">
    <source>
        <dbReference type="ARBA" id="ARBA00022884"/>
    </source>
</evidence>
<dbReference type="NCBIfam" id="NF003593">
    <property type="entry name" value="PRK05255.1-1"/>
    <property type="match status" value="1"/>
</dbReference>
<keyword evidence="7" id="KW-1185">Reference proteome</keyword>
<comment type="similarity">
    <text evidence="5">Belongs to the DarP family.</text>
</comment>
<dbReference type="STRING" id="1123402.SAMN02583745_00399"/>
<keyword evidence="3 5" id="KW-0699">rRNA-binding</keyword>
<evidence type="ECO:0000256" key="3">
    <source>
        <dbReference type="ARBA" id="ARBA00022730"/>
    </source>
</evidence>
<keyword evidence="1 5" id="KW-0963">Cytoplasm</keyword>
<keyword evidence="4 5" id="KW-0694">RNA-binding</keyword>
<dbReference type="Pfam" id="PF04751">
    <property type="entry name" value="DarP"/>
    <property type="match status" value="1"/>
</dbReference>
<dbReference type="GO" id="GO:0019843">
    <property type="term" value="F:rRNA binding"/>
    <property type="evidence" value="ECO:0007669"/>
    <property type="project" value="UniProtKB-UniRule"/>
</dbReference>
<evidence type="ECO:0000256" key="5">
    <source>
        <dbReference type="HAMAP-Rule" id="MF_00765"/>
    </source>
</evidence>
<dbReference type="HAMAP" id="MF_00765">
    <property type="entry name" value="DarP"/>
    <property type="match status" value="1"/>
</dbReference>
<dbReference type="Proteomes" id="UP000242642">
    <property type="component" value="Unassembled WGS sequence"/>
</dbReference>
<evidence type="ECO:0000256" key="2">
    <source>
        <dbReference type="ARBA" id="ARBA00022517"/>
    </source>
</evidence>
<comment type="function">
    <text evidence="5">Member of a network of 50S ribosomal subunit biogenesis factors which assembles along the 30S-50S interface, preventing incorrect 23S rRNA structures from forming. Promotes peptidyl transferase center (PTC) maturation.</text>
</comment>
<dbReference type="InterPro" id="IPR006839">
    <property type="entry name" value="DarP"/>
</dbReference>
<keyword evidence="2 5" id="KW-0690">Ribosome biogenesis</keyword>
<dbReference type="GO" id="GO:0043022">
    <property type="term" value="F:ribosome binding"/>
    <property type="evidence" value="ECO:0007669"/>
    <property type="project" value="UniProtKB-UniRule"/>
</dbReference>
<protein>
    <recommendedName>
        <fullName evidence="5">Dual-action ribosomal maturation protein DarP</fullName>
    </recommendedName>
    <alternativeName>
        <fullName evidence="5">Large ribosomal subunit assembly factor DarP</fullName>
    </alternativeName>
</protein>
<dbReference type="EMBL" id="FOHV01000002">
    <property type="protein sequence ID" value="SES73713.1"/>
    <property type="molecule type" value="Genomic_DNA"/>
</dbReference>
<evidence type="ECO:0000313" key="6">
    <source>
        <dbReference type="EMBL" id="SES73713.1"/>
    </source>
</evidence>
<dbReference type="AlphaFoldDB" id="A0A1H9YWT9"/>